<protein>
    <recommendedName>
        <fullName evidence="3 8">ER membrane protein complex subunit 4</fullName>
    </recommendedName>
</protein>
<evidence type="ECO:0000313" key="11">
    <source>
        <dbReference type="Proteomes" id="UP000054350"/>
    </source>
</evidence>
<keyword evidence="5" id="KW-0256">Endoplasmic reticulum</keyword>
<reference evidence="10 11" key="1">
    <citation type="submission" date="2009-11" db="EMBL/GenBank/DDBJ databases">
        <title>Annotation of Allomyces macrogynus ATCC 38327.</title>
        <authorList>
            <consortium name="The Broad Institute Genome Sequencing Platform"/>
            <person name="Russ C."/>
            <person name="Cuomo C."/>
            <person name="Burger G."/>
            <person name="Gray M.W."/>
            <person name="Holland P.W.H."/>
            <person name="King N."/>
            <person name="Lang F.B.F."/>
            <person name="Roger A.J."/>
            <person name="Ruiz-Trillo I."/>
            <person name="Young S.K."/>
            <person name="Zeng Q."/>
            <person name="Gargeya S."/>
            <person name="Fitzgerald M."/>
            <person name="Haas B."/>
            <person name="Abouelleil A."/>
            <person name="Alvarado L."/>
            <person name="Arachchi H.M."/>
            <person name="Berlin A."/>
            <person name="Chapman S.B."/>
            <person name="Gearin G."/>
            <person name="Goldberg J."/>
            <person name="Griggs A."/>
            <person name="Gujja S."/>
            <person name="Hansen M."/>
            <person name="Heiman D."/>
            <person name="Howarth C."/>
            <person name="Larimer J."/>
            <person name="Lui A."/>
            <person name="MacDonald P.J.P."/>
            <person name="McCowen C."/>
            <person name="Montmayeur A."/>
            <person name="Murphy C."/>
            <person name="Neiman D."/>
            <person name="Pearson M."/>
            <person name="Priest M."/>
            <person name="Roberts A."/>
            <person name="Saif S."/>
            <person name="Shea T."/>
            <person name="Sisk P."/>
            <person name="Stolte C."/>
            <person name="Sykes S."/>
            <person name="Wortman J."/>
            <person name="Nusbaum C."/>
            <person name="Birren B."/>
        </authorList>
    </citation>
    <scope>NUCLEOTIDE SEQUENCE [LARGE SCALE GENOMIC DNA]</scope>
    <source>
        <strain evidence="10 11">ATCC 38327</strain>
    </source>
</reference>
<dbReference type="eggNOG" id="KOG3318">
    <property type="taxonomic scope" value="Eukaryota"/>
</dbReference>
<dbReference type="PANTHER" id="PTHR19315">
    <property type="entry name" value="ER MEMBRANE PROTEIN COMPLEX SUBUNIT 4"/>
    <property type="match status" value="1"/>
</dbReference>
<evidence type="ECO:0000256" key="8">
    <source>
        <dbReference type="PIRNR" id="PIRNR017207"/>
    </source>
</evidence>
<dbReference type="PIRSF" id="PIRSF017207">
    <property type="entry name" value="UCP017207_TM-p85"/>
    <property type="match status" value="1"/>
</dbReference>
<evidence type="ECO:0000256" key="6">
    <source>
        <dbReference type="ARBA" id="ARBA00022989"/>
    </source>
</evidence>
<evidence type="ECO:0000256" key="4">
    <source>
        <dbReference type="ARBA" id="ARBA00022692"/>
    </source>
</evidence>
<keyword evidence="6 9" id="KW-1133">Transmembrane helix</keyword>
<comment type="similarity">
    <text evidence="2 8">Belongs to the EMC4 family.</text>
</comment>
<comment type="subcellular location">
    <subcellularLocation>
        <location evidence="1">Endoplasmic reticulum membrane</location>
        <topology evidence="1">Multi-pass membrane protein</topology>
    </subcellularLocation>
</comment>
<dbReference type="EMBL" id="GG745328">
    <property type="protein sequence ID" value="KNE54358.1"/>
    <property type="molecule type" value="Genomic_DNA"/>
</dbReference>
<dbReference type="STRING" id="578462.A0A0L0RVL5"/>
<name>A0A0L0RVL5_ALLM3</name>
<dbReference type="VEuPathDB" id="FungiDB:AMAG_00337"/>
<dbReference type="OrthoDB" id="369569at2759"/>
<keyword evidence="11" id="KW-1185">Reference proteome</keyword>
<proteinExistence type="inferred from homology"/>
<evidence type="ECO:0000256" key="3">
    <source>
        <dbReference type="ARBA" id="ARBA00020820"/>
    </source>
</evidence>
<gene>
    <name evidence="10" type="ORF">AMAG_00337</name>
</gene>
<evidence type="ECO:0000256" key="9">
    <source>
        <dbReference type="SAM" id="Phobius"/>
    </source>
</evidence>
<dbReference type="Pfam" id="PF06417">
    <property type="entry name" value="EMC4"/>
    <property type="match status" value="1"/>
</dbReference>
<dbReference type="GO" id="GO:0005789">
    <property type="term" value="C:endoplasmic reticulum membrane"/>
    <property type="evidence" value="ECO:0007669"/>
    <property type="project" value="UniProtKB-SubCell"/>
</dbReference>
<dbReference type="OMA" id="QQTFKVI"/>
<evidence type="ECO:0000256" key="2">
    <source>
        <dbReference type="ARBA" id="ARBA00007715"/>
    </source>
</evidence>
<dbReference type="Proteomes" id="UP000054350">
    <property type="component" value="Unassembled WGS sequence"/>
</dbReference>
<reference evidence="11" key="2">
    <citation type="submission" date="2009-11" db="EMBL/GenBank/DDBJ databases">
        <title>The Genome Sequence of Allomyces macrogynus strain ATCC 38327.</title>
        <authorList>
            <consortium name="The Broad Institute Genome Sequencing Platform"/>
            <person name="Russ C."/>
            <person name="Cuomo C."/>
            <person name="Shea T."/>
            <person name="Young S.K."/>
            <person name="Zeng Q."/>
            <person name="Koehrsen M."/>
            <person name="Haas B."/>
            <person name="Borodovsky M."/>
            <person name="Guigo R."/>
            <person name="Alvarado L."/>
            <person name="Berlin A."/>
            <person name="Borenstein D."/>
            <person name="Chen Z."/>
            <person name="Engels R."/>
            <person name="Freedman E."/>
            <person name="Gellesch M."/>
            <person name="Goldberg J."/>
            <person name="Griggs A."/>
            <person name="Gujja S."/>
            <person name="Heiman D."/>
            <person name="Hepburn T."/>
            <person name="Howarth C."/>
            <person name="Jen D."/>
            <person name="Larson L."/>
            <person name="Lewis B."/>
            <person name="Mehta T."/>
            <person name="Park D."/>
            <person name="Pearson M."/>
            <person name="Roberts A."/>
            <person name="Saif S."/>
            <person name="Shenoy N."/>
            <person name="Sisk P."/>
            <person name="Stolte C."/>
            <person name="Sykes S."/>
            <person name="Walk T."/>
            <person name="White J."/>
            <person name="Yandava C."/>
            <person name="Burger G."/>
            <person name="Gray M.W."/>
            <person name="Holland P.W.H."/>
            <person name="King N."/>
            <person name="Lang F.B.F."/>
            <person name="Roger A.J."/>
            <person name="Ruiz-Trillo I."/>
            <person name="Lander E."/>
            <person name="Nusbaum C."/>
        </authorList>
    </citation>
    <scope>NUCLEOTIDE SEQUENCE [LARGE SCALE GENOMIC DNA]</scope>
    <source>
        <strain evidence="11">ATCC 38327</strain>
    </source>
</reference>
<keyword evidence="4 9" id="KW-0812">Transmembrane</keyword>
<organism evidence="10 11">
    <name type="scientific">Allomyces macrogynus (strain ATCC 38327)</name>
    <name type="common">Allomyces javanicus var. macrogynus</name>
    <dbReference type="NCBI Taxonomy" id="578462"/>
    <lineage>
        <taxon>Eukaryota</taxon>
        <taxon>Fungi</taxon>
        <taxon>Fungi incertae sedis</taxon>
        <taxon>Blastocladiomycota</taxon>
        <taxon>Blastocladiomycetes</taxon>
        <taxon>Blastocladiales</taxon>
        <taxon>Blastocladiaceae</taxon>
        <taxon>Allomyces</taxon>
    </lineage>
</organism>
<evidence type="ECO:0000256" key="5">
    <source>
        <dbReference type="ARBA" id="ARBA00022824"/>
    </source>
</evidence>
<evidence type="ECO:0000256" key="1">
    <source>
        <dbReference type="ARBA" id="ARBA00004477"/>
    </source>
</evidence>
<feature type="transmembrane region" description="Helical" evidence="9">
    <location>
        <begin position="75"/>
        <end position="97"/>
    </location>
</feature>
<dbReference type="AlphaFoldDB" id="A0A0L0RVL5"/>
<evidence type="ECO:0000256" key="7">
    <source>
        <dbReference type="ARBA" id="ARBA00023136"/>
    </source>
</evidence>
<accession>A0A0L0RVL5</accession>
<sequence length="175" mass="19406">MRLSIPDLSDSMGKSIAPPPGFALGTLTWTGPRSTGVQKSAAKAAKDEEKKRELRTKKAWDLAYSGAKSIPMNLIMMYMTGNSLQIFSIFFTVMMFWNPIKSLMGVNKVFLPLERSGDVDLTLPKLAFVGLQLINVLLALYKCQQMGLLPTTESDWLAFMDGAPHLERSVGRITF</sequence>
<keyword evidence="7 8" id="KW-0472">Membrane</keyword>
<evidence type="ECO:0000313" key="10">
    <source>
        <dbReference type="EMBL" id="KNE54358.1"/>
    </source>
</evidence>
<dbReference type="InterPro" id="IPR009445">
    <property type="entry name" value="TMEM85/Emc4"/>
</dbReference>